<dbReference type="GO" id="GO:0070497">
    <property type="term" value="F:6-carboxytetrahydropterin synthase activity"/>
    <property type="evidence" value="ECO:0007669"/>
    <property type="project" value="UniProtKB-EC"/>
</dbReference>
<evidence type="ECO:0000256" key="4">
    <source>
        <dbReference type="ARBA" id="ARBA00012982"/>
    </source>
</evidence>
<evidence type="ECO:0000256" key="2">
    <source>
        <dbReference type="ARBA" id="ARBA00005061"/>
    </source>
</evidence>
<evidence type="ECO:0000256" key="10">
    <source>
        <dbReference type="ARBA" id="ARBA00048807"/>
    </source>
</evidence>
<dbReference type="SUPFAM" id="SSF55620">
    <property type="entry name" value="Tetrahydrobiopterin biosynthesis enzymes-like"/>
    <property type="match status" value="1"/>
</dbReference>
<evidence type="ECO:0000256" key="5">
    <source>
        <dbReference type="ARBA" id="ARBA00018141"/>
    </source>
</evidence>
<evidence type="ECO:0000256" key="9">
    <source>
        <dbReference type="ARBA" id="ARBA00031449"/>
    </source>
</evidence>
<dbReference type="AlphaFoldDB" id="A0A7X8SRA6"/>
<dbReference type="EC" id="4.1.2.50" evidence="4"/>
<reference evidence="11 12" key="1">
    <citation type="submission" date="2020-04" db="EMBL/GenBank/DDBJ databases">
        <title>Flammeovirga sp. SR4, a novel species isolated from seawater.</title>
        <authorList>
            <person name="Wang X."/>
        </authorList>
    </citation>
    <scope>NUCLEOTIDE SEQUENCE [LARGE SCALE GENOMIC DNA]</scope>
    <source>
        <strain evidence="11 12">SR4</strain>
    </source>
</reference>
<keyword evidence="12" id="KW-1185">Reference proteome</keyword>
<dbReference type="EMBL" id="JABAIL010000016">
    <property type="protein sequence ID" value="NLR94911.1"/>
    <property type="molecule type" value="Genomic_DNA"/>
</dbReference>
<evidence type="ECO:0000256" key="7">
    <source>
        <dbReference type="ARBA" id="ARBA00022833"/>
    </source>
</evidence>
<proteinExistence type="inferred from homology"/>
<comment type="catalytic activity">
    <reaction evidence="10">
        <text>7,8-dihydroneopterin 3'-triphosphate + H2O = 6-carboxy-5,6,7,8-tetrahydropterin + triphosphate + acetaldehyde + 2 H(+)</text>
        <dbReference type="Rhea" id="RHEA:27966"/>
        <dbReference type="ChEBI" id="CHEBI:15343"/>
        <dbReference type="ChEBI" id="CHEBI:15377"/>
        <dbReference type="ChEBI" id="CHEBI:15378"/>
        <dbReference type="ChEBI" id="CHEBI:18036"/>
        <dbReference type="ChEBI" id="CHEBI:58462"/>
        <dbReference type="ChEBI" id="CHEBI:61032"/>
        <dbReference type="EC" id="4.1.2.50"/>
    </reaction>
</comment>
<accession>A0A7X8SRA6</accession>
<dbReference type="Gene3D" id="3.30.479.10">
    <property type="entry name" value="6-pyruvoyl tetrahydropterin synthase/QueD"/>
    <property type="match status" value="1"/>
</dbReference>
<comment type="similarity">
    <text evidence="3">Belongs to the PTPS family. QueD subfamily.</text>
</comment>
<dbReference type="Proteomes" id="UP000585050">
    <property type="component" value="Unassembled WGS sequence"/>
</dbReference>
<sequence>MSVIKKYDHSISFAHANMIFAEMKKGEDPCASLHGHNASLEVEVKSTSEVDSVEMPFGDAGKIVKEVIEKLDHSLIAEENDPYMQELAALQDRYLGKRFGMKGKVVWLQQPPTSEVICRYIANYIKNRLPEGIVLTRIRFEETPRSIYELNLT</sequence>
<dbReference type="GO" id="GO:0046872">
    <property type="term" value="F:metal ion binding"/>
    <property type="evidence" value="ECO:0007669"/>
    <property type="project" value="UniProtKB-KW"/>
</dbReference>
<dbReference type="Pfam" id="PF01242">
    <property type="entry name" value="PTPS"/>
    <property type="match status" value="1"/>
</dbReference>
<evidence type="ECO:0000256" key="6">
    <source>
        <dbReference type="ARBA" id="ARBA00022723"/>
    </source>
</evidence>
<organism evidence="11 12">
    <name type="scientific">Flammeovirga agarivorans</name>
    <dbReference type="NCBI Taxonomy" id="2726742"/>
    <lineage>
        <taxon>Bacteria</taxon>
        <taxon>Pseudomonadati</taxon>
        <taxon>Bacteroidota</taxon>
        <taxon>Cytophagia</taxon>
        <taxon>Cytophagales</taxon>
        <taxon>Flammeovirgaceae</taxon>
        <taxon>Flammeovirga</taxon>
    </lineage>
</organism>
<name>A0A7X8SRA6_9BACT</name>
<gene>
    <name evidence="11" type="ORF">HGP29_27140</name>
</gene>
<comment type="cofactor">
    <cofactor evidence="1">
        <name>Zn(2+)</name>
        <dbReference type="ChEBI" id="CHEBI:29105"/>
    </cofactor>
</comment>
<keyword evidence="6" id="KW-0479">Metal-binding</keyword>
<dbReference type="RefSeq" id="WP_168885621.1">
    <property type="nucleotide sequence ID" value="NZ_JABAIL010000016.1"/>
</dbReference>
<evidence type="ECO:0000313" key="11">
    <source>
        <dbReference type="EMBL" id="NLR94911.1"/>
    </source>
</evidence>
<evidence type="ECO:0000256" key="1">
    <source>
        <dbReference type="ARBA" id="ARBA00001947"/>
    </source>
</evidence>
<dbReference type="InterPro" id="IPR007115">
    <property type="entry name" value="6-PTP_synth/QueD"/>
</dbReference>
<dbReference type="UniPathway" id="UPA00391"/>
<dbReference type="PANTHER" id="PTHR12589">
    <property type="entry name" value="PYRUVOYL TETRAHYDROBIOPTERIN SYNTHASE"/>
    <property type="match status" value="1"/>
</dbReference>
<dbReference type="PANTHER" id="PTHR12589:SF7">
    <property type="entry name" value="6-PYRUVOYL TETRAHYDROBIOPTERIN SYNTHASE"/>
    <property type="match status" value="1"/>
</dbReference>
<keyword evidence="7" id="KW-0862">Zinc</keyword>
<evidence type="ECO:0000256" key="3">
    <source>
        <dbReference type="ARBA" id="ARBA00008900"/>
    </source>
</evidence>
<evidence type="ECO:0000256" key="8">
    <source>
        <dbReference type="ARBA" id="ARBA00023239"/>
    </source>
</evidence>
<comment type="caution">
    <text evidence="11">The sequence shown here is derived from an EMBL/GenBank/DDBJ whole genome shotgun (WGS) entry which is preliminary data.</text>
</comment>
<comment type="pathway">
    <text evidence="2">Purine metabolism; 7-cyano-7-deazaguanine biosynthesis.</text>
</comment>
<evidence type="ECO:0000313" key="12">
    <source>
        <dbReference type="Proteomes" id="UP000585050"/>
    </source>
</evidence>
<keyword evidence="8" id="KW-0456">Lyase</keyword>
<dbReference type="InterPro" id="IPR038418">
    <property type="entry name" value="6-PTP_synth/QueD_sf"/>
</dbReference>
<protein>
    <recommendedName>
        <fullName evidence="5">6-carboxy-5,6,7,8-tetrahydropterin synthase</fullName>
        <ecNumber evidence="4">4.1.2.50</ecNumber>
    </recommendedName>
    <alternativeName>
        <fullName evidence="9">Queuosine biosynthesis protein QueD</fullName>
    </alternativeName>
</protein>